<dbReference type="EMBL" id="JACOON010000003">
    <property type="protein sequence ID" value="MBC5648137.1"/>
    <property type="molecule type" value="Genomic_DNA"/>
</dbReference>
<evidence type="ECO:0000313" key="4">
    <source>
        <dbReference type="Proteomes" id="UP000606889"/>
    </source>
</evidence>
<comment type="caution">
    <text evidence="3">The sequence shown here is derived from an EMBL/GenBank/DDBJ whole genome shotgun (WGS) entry which is preliminary data.</text>
</comment>
<dbReference type="InterPro" id="IPR011703">
    <property type="entry name" value="ATPase_AAA-3"/>
</dbReference>
<protein>
    <submittedName>
        <fullName evidence="3">MoxR family ATPase</fullName>
    </submittedName>
</protein>
<dbReference type="Pfam" id="PF07726">
    <property type="entry name" value="AAA_3"/>
    <property type="match status" value="1"/>
</dbReference>
<dbReference type="CDD" id="cd00009">
    <property type="entry name" value="AAA"/>
    <property type="match status" value="1"/>
</dbReference>
<evidence type="ECO:0000259" key="2">
    <source>
        <dbReference type="Pfam" id="PF17863"/>
    </source>
</evidence>
<feature type="domain" description="ATPase AAA-3" evidence="1">
    <location>
        <begin position="35"/>
        <end position="164"/>
    </location>
</feature>
<feature type="domain" description="ChlI/MoxR AAA lid" evidence="2">
    <location>
        <begin position="229"/>
        <end position="300"/>
    </location>
</feature>
<accession>A0ABR7EEC2</accession>
<dbReference type="RefSeq" id="WP_186857654.1">
    <property type="nucleotide sequence ID" value="NZ_JACOON010000003.1"/>
</dbReference>
<dbReference type="InterPro" id="IPR027417">
    <property type="entry name" value="P-loop_NTPase"/>
</dbReference>
<dbReference type="PANTHER" id="PTHR42759:SF5">
    <property type="entry name" value="METHANOL DEHYDROGENASE REGULATOR"/>
    <property type="match status" value="1"/>
</dbReference>
<dbReference type="InterPro" id="IPR050764">
    <property type="entry name" value="CbbQ/NirQ/NorQ/GpvN"/>
</dbReference>
<dbReference type="Pfam" id="PF17863">
    <property type="entry name" value="AAA_lid_2"/>
    <property type="match status" value="1"/>
</dbReference>
<evidence type="ECO:0000313" key="3">
    <source>
        <dbReference type="EMBL" id="MBC5648137.1"/>
    </source>
</evidence>
<dbReference type="InterPro" id="IPR041628">
    <property type="entry name" value="ChlI/MoxR_AAA_lid"/>
</dbReference>
<dbReference type="PIRSF" id="PIRSF002849">
    <property type="entry name" value="AAA_ATPase_chaperone_MoxR_prd"/>
    <property type="match status" value="1"/>
</dbReference>
<dbReference type="SUPFAM" id="SSF52540">
    <property type="entry name" value="P-loop containing nucleoside triphosphate hydrolases"/>
    <property type="match status" value="1"/>
</dbReference>
<organism evidence="3 4">
    <name type="scientific">Christensenella tenuis</name>
    <dbReference type="NCBI Taxonomy" id="2763033"/>
    <lineage>
        <taxon>Bacteria</taxon>
        <taxon>Bacillati</taxon>
        <taxon>Bacillota</taxon>
        <taxon>Clostridia</taxon>
        <taxon>Christensenellales</taxon>
        <taxon>Christensenellaceae</taxon>
        <taxon>Christensenella</taxon>
    </lineage>
</organism>
<dbReference type="Proteomes" id="UP000606889">
    <property type="component" value="Unassembled WGS sequence"/>
</dbReference>
<reference evidence="3 4" key="1">
    <citation type="submission" date="2020-08" db="EMBL/GenBank/DDBJ databases">
        <title>Genome public.</title>
        <authorList>
            <person name="Liu C."/>
            <person name="Sun Q."/>
        </authorList>
    </citation>
    <scope>NUCLEOTIDE SEQUENCE [LARGE SCALE GENOMIC DNA]</scope>
    <source>
        <strain evidence="3 4">NSJ-35</strain>
    </source>
</reference>
<keyword evidence="4" id="KW-1185">Reference proteome</keyword>
<gene>
    <name evidence="3" type="ORF">H8S18_07280</name>
</gene>
<evidence type="ECO:0000259" key="1">
    <source>
        <dbReference type="Pfam" id="PF07726"/>
    </source>
</evidence>
<dbReference type="Gene3D" id="3.40.50.300">
    <property type="entry name" value="P-loop containing nucleotide triphosphate hydrolases"/>
    <property type="match status" value="1"/>
</dbReference>
<sequence>MANKSKEVIAEVKKVIVGKDEVIKKVFMAILSRGHVLLDDIPGVGKTTMALSFSRALGLDYQRIQCTPDTTPSDIIGYSFYKKGSDELVYNPGAVMCNMLLADEINRTSTKTQSALLEVMEEGNVTVDGVTRPLPQPFTVIATQNPFGSAGTQLLPQSQLDRFTVCLGMGYPDYESHVSILRDRNRDQPLDQVQQVASMSDIIAMQNEVDNINVRDELFGYITDLAECTRNNKDILLGLSPRGALAVVRMAKANAYINDRDYLVPQDIVDIFYDVTAHRMVISPKTKIAGITAQDILKKILETTKTPDFGAMV</sequence>
<proteinExistence type="predicted"/>
<dbReference type="PANTHER" id="PTHR42759">
    <property type="entry name" value="MOXR FAMILY PROTEIN"/>
    <property type="match status" value="1"/>
</dbReference>
<dbReference type="Gene3D" id="1.10.8.80">
    <property type="entry name" value="Magnesium chelatase subunit I, C-Terminal domain"/>
    <property type="match status" value="1"/>
</dbReference>
<name>A0ABR7EEC2_9FIRM</name>